<dbReference type="InterPro" id="IPR023561">
    <property type="entry name" value="Carbonic_anhydrase_a-class"/>
</dbReference>
<keyword evidence="5" id="KW-0456">Lyase</keyword>
<keyword evidence="4" id="KW-0862">Zinc</keyword>
<dbReference type="SMART" id="SM01057">
    <property type="entry name" value="Carb_anhydrase"/>
    <property type="match status" value="1"/>
</dbReference>
<dbReference type="RefSeq" id="WP_161082962.1">
    <property type="nucleotide sequence ID" value="NZ_WWCX01000007.1"/>
</dbReference>
<protein>
    <recommendedName>
        <fullName evidence="2">carbonic anhydrase</fullName>
        <ecNumber evidence="2">4.2.1.1</ecNumber>
    </recommendedName>
</protein>
<comment type="similarity">
    <text evidence="1">Belongs to the alpha-carbonic anhydrase family.</text>
</comment>
<evidence type="ECO:0000256" key="5">
    <source>
        <dbReference type="ARBA" id="ARBA00023239"/>
    </source>
</evidence>
<gene>
    <name evidence="10" type="ORF">GTP90_07780</name>
</gene>
<evidence type="ECO:0000256" key="3">
    <source>
        <dbReference type="ARBA" id="ARBA00022723"/>
    </source>
</evidence>
<dbReference type="InterPro" id="IPR036398">
    <property type="entry name" value="CA_dom_sf"/>
</dbReference>
<keyword evidence="8" id="KW-0732">Signal</keyword>
<dbReference type="Pfam" id="PF00194">
    <property type="entry name" value="Carb_anhydrase"/>
    <property type="match status" value="1"/>
</dbReference>
<dbReference type="PANTHER" id="PTHR18952">
    <property type="entry name" value="CARBONIC ANHYDRASE"/>
    <property type="match status" value="1"/>
</dbReference>
<evidence type="ECO:0000256" key="8">
    <source>
        <dbReference type="SAM" id="SignalP"/>
    </source>
</evidence>
<feature type="compositionally biased region" description="Basic and acidic residues" evidence="7">
    <location>
        <begin position="64"/>
        <end position="73"/>
    </location>
</feature>
<dbReference type="AlphaFoldDB" id="A0A845GK38"/>
<comment type="caution">
    <text evidence="10">The sequence shown here is derived from an EMBL/GenBank/DDBJ whole genome shotgun (WGS) entry which is preliminary data.</text>
</comment>
<feature type="compositionally biased region" description="Low complexity" evidence="7">
    <location>
        <begin position="49"/>
        <end position="61"/>
    </location>
</feature>
<feature type="signal peptide" evidence="8">
    <location>
        <begin position="1"/>
        <end position="19"/>
    </location>
</feature>
<evidence type="ECO:0000256" key="2">
    <source>
        <dbReference type="ARBA" id="ARBA00012925"/>
    </source>
</evidence>
<dbReference type="InterPro" id="IPR041891">
    <property type="entry name" value="Alpha_CA_prokaryot-like"/>
</dbReference>
<evidence type="ECO:0000256" key="1">
    <source>
        <dbReference type="ARBA" id="ARBA00010718"/>
    </source>
</evidence>
<feature type="domain" description="Alpha-carbonic anhydrase" evidence="9">
    <location>
        <begin position="119"/>
        <end position="341"/>
    </location>
</feature>
<accession>A0A845GK38</accession>
<dbReference type="Proteomes" id="UP000447355">
    <property type="component" value="Unassembled WGS sequence"/>
</dbReference>
<dbReference type="SUPFAM" id="SSF51069">
    <property type="entry name" value="Carbonic anhydrase"/>
    <property type="match status" value="1"/>
</dbReference>
<name>A0A845GK38_9BURK</name>
<keyword evidence="3" id="KW-0479">Metal-binding</keyword>
<dbReference type="GO" id="GO:0008270">
    <property type="term" value="F:zinc ion binding"/>
    <property type="evidence" value="ECO:0007669"/>
    <property type="project" value="InterPro"/>
</dbReference>
<evidence type="ECO:0000256" key="7">
    <source>
        <dbReference type="SAM" id="MobiDB-lite"/>
    </source>
</evidence>
<evidence type="ECO:0000259" key="9">
    <source>
        <dbReference type="PROSITE" id="PS51144"/>
    </source>
</evidence>
<evidence type="ECO:0000256" key="4">
    <source>
        <dbReference type="ARBA" id="ARBA00022833"/>
    </source>
</evidence>
<feature type="region of interest" description="Disordered" evidence="7">
    <location>
        <begin position="25"/>
        <end position="76"/>
    </location>
</feature>
<dbReference type="GO" id="GO:0004089">
    <property type="term" value="F:carbonate dehydratase activity"/>
    <property type="evidence" value="ECO:0007669"/>
    <property type="project" value="UniProtKB-EC"/>
</dbReference>
<feature type="chain" id="PRO_5032623634" description="carbonic anhydrase" evidence="8">
    <location>
        <begin position="20"/>
        <end position="341"/>
    </location>
</feature>
<evidence type="ECO:0000313" key="11">
    <source>
        <dbReference type="Proteomes" id="UP000447355"/>
    </source>
</evidence>
<dbReference type="EMBL" id="WWCX01000007">
    <property type="protein sequence ID" value="MYM93755.1"/>
    <property type="molecule type" value="Genomic_DNA"/>
</dbReference>
<proteinExistence type="inferred from homology"/>
<comment type="catalytic activity">
    <reaction evidence="6">
        <text>hydrogencarbonate + H(+) = CO2 + H2O</text>
        <dbReference type="Rhea" id="RHEA:10748"/>
        <dbReference type="ChEBI" id="CHEBI:15377"/>
        <dbReference type="ChEBI" id="CHEBI:15378"/>
        <dbReference type="ChEBI" id="CHEBI:16526"/>
        <dbReference type="ChEBI" id="CHEBI:17544"/>
        <dbReference type="EC" id="4.2.1.1"/>
    </reaction>
</comment>
<organism evidence="10 11">
    <name type="scientific">Duganella vulcania</name>
    <dbReference type="NCBI Taxonomy" id="2692166"/>
    <lineage>
        <taxon>Bacteria</taxon>
        <taxon>Pseudomonadati</taxon>
        <taxon>Pseudomonadota</taxon>
        <taxon>Betaproteobacteria</taxon>
        <taxon>Burkholderiales</taxon>
        <taxon>Oxalobacteraceae</taxon>
        <taxon>Telluria group</taxon>
        <taxon>Duganella</taxon>
    </lineage>
</organism>
<dbReference type="CDD" id="cd03124">
    <property type="entry name" value="alpha_CA_prokaryotic_like"/>
    <property type="match status" value="1"/>
</dbReference>
<dbReference type="Gene3D" id="3.10.200.10">
    <property type="entry name" value="Alpha carbonic anhydrase"/>
    <property type="match status" value="1"/>
</dbReference>
<evidence type="ECO:0000313" key="10">
    <source>
        <dbReference type="EMBL" id="MYM93755.1"/>
    </source>
</evidence>
<dbReference type="PANTHER" id="PTHR18952:SF265">
    <property type="entry name" value="CARBONIC ANHYDRASE"/>
    <property type="match status" value="1"/>
</dbReference>
<dbReference type="InterPro" id="IPR001148">
    <property type="entry name" value="CA_dom"/>
</dbReference>
<dbReference type="EC" id="4.2.1.1" evidence="2"/>
<sequence length="341" mass="36892">MRTLLTLIACCCVLATASAANDPLISPSTKSSVGGSTGSIASIRPSNPGSSSASASGASSAPRKLTEREREAEAESDLSAKIAARLAIMRANQQARVAAAARAKKAAAAAPVVPKVYSNHWSYEGEDGPANWGKINPEWSKCSTGNRQSPIDIRDGMKVELEQITFDYHPSSFNVTDNGHTVQVMVGGGNFITVNNRMYELIQFHFHRPSEERINGKGYEMVVHLVHKDGEGKLAVLALLLERGKPQPVIQTVWNNLPLEKLETMAPSTVLDPLDLIPARRDYFTFMGSLTTPPCSEGVLWLVMKEPVQASPAQMALFSRLYPLNARPIQPGSGRIVKESN</sequence>
<reference evidence="10" key="1">
    <citation type="submission" date="2019-12" db="EMBL/GenBank/DDBJ databases">
        <title>Novel species isolated from a subtropical stream in China.</title>
        <authorList>
            <person name="Lu H."/>
        </authorList>
    </citation>
    <scope>NUCLEOTIDE SEQUENCE [LARGE SCALE GENOMIC DNA]</scope>
    <source>
        <strain evidence="10">FT81W</strain>
    </source>
</reference>
<dbReference type="PROSITE" id="PS51144">
    <property type="entry name" value="ALPHA_CA_2"/>
    <property type="match status" value="1"/>
</dbReference>
<evidence type="ECO:0000256" key="6">
    <source>
        <dbReference type="ARBA" id="ARBA00048348"/>
    </source>
</evidence>